<evidence type="ECO:0000313" key="6">
    <source>
        <dbReference type="EMBL" id="MCY1008223.1"/>
    </source>
</evidence>
<evidence type="ECO:0000259" key="5">
    <source>
        <dbReference type="Pfam" id="PF01625"/>
    </source>
</evidence>
<dbReference type="Proteomes" id="UP001150924">
    <property type="component" value="Unassembled WGS sequence"/>
</dbReference>
<dbReference type="HAMAP" id="MF_01401">
    <property type="entry name" value="MsrA"/>
    <property type="match status" value="1"/>
</dbReference>
<sequence>MLTTTRRLFIGLLVLAACGTTESNHKKPAPAAAPTPTASGATELGYFAGGCFWGVEHFLEQMPGVIDVESGYMGGPVDAPTYEQVSSGVTGHAETVRVTFDPQQIGYEAVAKRFFEIHDPTEVDRQGPDIGPQYRTAVFVTGPEQRAIVDSLIARLKANGYAVATTVEDAGKFWPAEEYHQNYYVRTRKTPYCHMPVPRFDQRASS</sequence>
<dbReference type="InterPro" id="IPR036509">
    <property type="entry name" value="Met_Sox_Rdtase_MsrA_sf"/>
</dbReference>
<comment type="catalytic activity">
    <reaction evidence="3 4">
        <text>[thioredoxin]-disulfide + L-methionine + H2O = L-methionine (S)-S-oxide + [thioredoxin]-dithiol</text>
        <dbReference type="Rhea" id="RHEA:19993"/>
        <dbReference type="Rhea" id="RHEA-COMP:10698"/>
        <dbReference type="Rhea" id="RHEA-COMP:10700"/>
        <dbReference type="ChEBI" id="CHEBI:15377"/>
        <dbReference type="ChEBI" id="CHEBI:29950"/>
        <dbReference type="ChEBI" id="CHEBI:50058"/>
        <dbReference type="ChEBI" id="CHEBI:57844"/>
        <dbReference type="ChEBI" id="CHEBI:58772"/>
        <dbReference type="EC" id="1.8.4.11"/>
    </reaction>
</comment>
<dbReference type="PROSITE" id="PS51257">
    <property type="entry name" value="PROKAR_LIPOPROTEIN"/>
    <property type="match status" value="1"/>
</dbReference>
<accession>A0A9X3EYX9</accession>
<dbReference type="Pfam" id="PF01625">
    <property type="entry name" value="PMSR"/>
    <property type="match status" value="1"/>
</dbReference>
<dbReference type="PANTHER" id="PTHR43774:SF1">
    <property type="entry name" value="PEPTIDE METHIONINE SULFOXIDE REDUCTASE MSRA 2"/>
    <property type="match status" value="1"/>
</dbReference>
<keyword evidence="7" id="KW-1185">Reference proteome</keyword>
<dbReference type="EMBL" id="JAPNKE010000002">
    <property type="protein sequence ID" value="MCY1008223.1"/>
    <property type="molecule type" value="Genomic_DNA"/>
</dbReference>
<name>A0A9X3EYX9_9BACT</name>
<organism evidence="6 7">
    <name type="scientific">Nannocystis pusilla</name>
    <dbReference type="NCBI Taxonomy" id="889268"/>
    <lineage>
        <taxon>Bacteria</taxon>
        <taxon>Pseudomonadati</taxon>
        <taxon>Myxococcota</taxon>
        <taxon>Polyangia</taxon>
        <taxon>Nannocystales</taxon>
        <taxon>Nannocystaceae</taxon>
        <taxon>Nannocystis</taxon>
    </lineage>
</organism>
<comment type="catalytic activity">
    <reaction evidence="2 4">
        <text>L-methionyl-[protein] + [thioredoxin]-disulfide + H2O = L-methionyl-(S)-S-oxide-[protein] + [thioredoxin]-dithiol</text>
        <dbReference type="Rhea" id="RHEA:14217"/>
        <dbReference type="Rhea" id="RHEA-COMP:10698"/>
        <dbReference type="Rhea" id="RHEA-COMP:10700"/>
        <dbReference type="Rhea" id="RHEA-COMP:12313"/>
        <dbReference type="Rhea" id="RHEA-COMP:12315"/>
        <dbReference type="ChEBI" id="CHEBI:15377"/>
        <dbReference type="ChEBI" id="CHEBI:16044"/>
        <dbReference type="ChEBI" id="CHEBI:29950"/>
        <dbReference type="ChEBI" id="CHEBI:44120"/>
        <dbReference type="ChEBI" id="CHEBI:50058"/>
        <dbReference type="EC" id="1.8.4.11"/>
    </reaction>
</comment>
<dbReference type="GO" id="GO:0008113">
    <property type="term" value="F:peptide-methionine (S)-S-oxide reductase activity"/>
    <property type="evidence" value="ECO:0007669"/>
    <property type="project" value="UniProtKB-UniRule"/>
</dbReference>
<gene>
    <name evidence="4 6" type="primary">msrA</name>
    <name evidence="6" type="ORF">OV079_22210</name>
</gene>
<evidence type="ECO:0000256" key="4">
    <source>
        <dbReference type="HAMAP-Rule" id="MF_01401"/>
    </source>
</evidence>
<feature type="domain" description="Peptide methionine sulphoxide reductase MsrA" evidence="5">
    <location>
        <begin position="46"/>
        <end position="194"/>
    </location>
</feature>
<comment type="similarity">
    <text evidence="4">Belongs to the MsrA Met sulfoxide reductase family.</text>
</comment>
<comment type="caution">
    <text evidence="6">The sequence shown here is derived from an EMBL/GenBank/DDBJ whole genome shotgun (WGS) entry which is preliminary data.</text>
</comment>
<dbReference type="SUPFAM" id="SSF55068">
    <property type="entry name" value="Peptide methionine sulfoxide reductase"/>
    <property type="match status" value="1"/>
</dbReference>
<evidence type="ECO:0000313" key="7">
    <source>
        <dbReference type="Proteomes" id="UP001150924"/>
    </source>
</evidence>
<dbReference type="AlphaFoldDB" id="A0A9X3EYX9"/>
<feature type="active site" evidence="4">
    <location>
        <position position="51"/>
    </location>
</feature>
<dbReference type="Gene3D" id="3.30.1060.10">
    <property type="entry name" value="Peptide methionine sulphoxide reductase MsrA"/>
    <property type="match status" value="1"/>
</dbReference>
<evidence type="ECO:0000256" key="3">
    <source>
        <dbReference type="ARBA" id="ARBA00048782"/>
    </source>
</evidence>
<keyword evidence="1 4" id="KW-0560">Oxidoreductase</keyword>
<evidence type="ECO:0000256" key="2">
    <source>
        <dbReference type="ARBA" id="ARBA00047806"/>
    </source>
</evidence>
<comment type="function">
    <text evidence="4">Has an important function as a repair enzyme for proteins that have been inactivated by oxidation. Catalyzes the reversible oxidation-reduction of methionine sulfoxide in proteins to methionine.</text>
</comment>
<protein>
    <recommendedName>
        <fullName evidence="4">Peptide methionine sulfoxide reductase MsrA</fullName>
        <shortName evidence="4">Protein-methionine-S-oxide reductase</shortName>
        <ecNumber evidence="4">1.8.4.11</ecNumber>
    </recommendedName>
    <alternativeName>
        <fullName evidence="4">Peptide-methionine (S)-S-oxide reductase</fullName>
        <shortName evidence="4">Peptide Met(O) reductase</shortName>
    </alternativeName>
</protein>
<proteinExistence type="inferred from homology"/>
<dbReference type="PANTHER" id="PTHR43774">
    <property type="entry name" value="PEPTIDE METHIONINE SULFOXIDE REDUCTASE"/>
    <property type="match status" value="1"/>
</dbReference>
<reference evidence="6" key="1">
    <citation type="submission" date="2022-11" db="EMBL/GenBank/DDBJ databases">
        <title>Minimal conservation of predation-associated metabolite biosynthetic gene clusters underscores biosynthetic potential of Myxococcota including descriptions for ten novel species: Archangium lansinium sp. nov., Myxococcus landrumus sp. nov., Nannocystis bai.</title>
        <authorList>
            <person name="Ahearne A."/>
            <person name="Stevens C."/>
            <person name="Phillips K."/>
        </authorList>
    </citation>
    <scope>NUCLEOTIDE SEQUENCE</scope>
    <source>
        <strain evidence="6">Na p29</strain>
    </source>
</reference>
<dbReference type="NCBIfam" id="TIGR00401">
    <property type="entry name" value="msrA"/>
    <property type="match status" value="1"/>
</dbReference>
<evidence type="ECO:0000256" key="1">
    <source>
        <dbReference type="ARBA" id="ARBA00023002"/>
    </source>
</evidence>
<dbReference type="RefSeq" id="WP_267770863.1">
    <property type="nucleotide sequence ID" value="NZ_JAPNKE010000002.1"/>
</dbReference>
<dbReference type="InterPro" id="IPR002569">
    <property type="entry name" value="Met_Sox_Rdtase_MsrA_dom"/>
</dbReference>
<dbReference type="EC" id="1.8.4.11" evidence="4"/>